<organism evidence="1">
    <name type="scientific">Fusarium oxysporum f. sp. pisi HDV247</name>
    <dbReference type="NCBI Taxonomy" id="1080344"/>
    <lineage>
        <taxon>Eukaryota</taxon>
        <taxon>Fungi</taxon>
        <taxon>Dikarya</taxon>
        <taxon>Ascomycota</taxon>
        <taxon>Pezizomycotina</taxon>
        <taxon>Sordariomycetes</taxon>
        <taxon>Hypocreomycetidae</taxon>
        <taxon>Hypocreales</taxon>
        <taxon>Nectriaceae</taxon>
        <taxon>Fusarium</taxon>
        <taxon>Fusarium oxysporum species complex</taxon>
    </lineage>
</organism>
<dbReference type="Proteomes" id="UP000030751">
    <property type="component" value="Unassembled WGS sequence"/>
</dbReference>
<protein>
    <submittedName>
        <fullName evidence="1">Uncharacterized protein</fullName>
    </submittedName>
</protein>
<reference evidence="1" key="2">
    <citation type="submission" date="2012-05" db="EMBL/GenBank/DDBJ databases">
        <title>Annotation of the Genome Sequence of Fusarium oxysporum HDV247.</title>
        <authorList>
            <consortium name="The Broad Institute Genomics Platform"/>
            <person name="Ma L.-J."/>
            <person name="Corby-Kistler H."/>
            <person name="Broz K."/>
            <person name="Gale L.R."/>
            <person name="Jonkers W."/>
            <person name="O'Donnell K."/>
            <person name="Ploetz R."/>
            <person name="Steinberg C."/>
            <person name="Schwartz D.C."/>
            <person name="VanEtten H."/>
            <person name="Zhou S."/>
            <person name="Young S.K."/>
            <person name="Zeng Q."/>
            <person name="Gargeya S."/>
            <person name="Fitzgerald M."/>
            <person name="Abouelleil A."/>
            <person name="Alvarado L."/>
            <person name="Chapman S.B."/>
            <person name="Gainer-Dewar J."/>
            <person name="Goldberg J."/>
            <person name="Griggs A."/>
            <person name="Gujja S."/>
            <person name="Hansen M."/>
            <person name="Howarth C."/>
            <person name="Imamovic A."/>
            <person name="Ireland A."/>
            <person name="Larimer J."/>
            <person name="McCowan C."/>
            <person name="Murphy C."/>
            <person name="Pearson M."/>
            <person name="Poon T.W."/>
            <person name="Priest M."/>
            <person name="Roberts A."/>
            <person name="Saif S."/>
            <person name="Shea T."/>
            <person name="Sykes S."/>
            <person name="Wortman J."/>
            <person name="Nusbaum C."/>
            <person name="Birren B."/>
        </authorList>
    </citation>
    <scope>NUCLEOTIDE SEQUENCE</scope>
    <source>
        <strain evidence="1">HDV247</strain>
    </source>
</reference>
<dbReference type="EMBL" id="JH650970">
    <property type="protein sequence ID" value="EXA47649.1"/>
    <property type="molecule type" value="Genomic_DNA"/>
</dbReference>
<evidence type="ECO:0000313" key="1">
    <source>
        <dbReference type="EMBL" id="EXA47649.1"/>
    </source>
</evidence>
<gene>
    <name evidence="1" type="ORF">FOVG_04691</name>
</gene>
<dbReference type="HOGENOM" id="CLU_216055_0_0_1"/>
<sequence>MPSQVRQEGMWQLVHLPPHWSSSVGKCILVFSRAGNDNFMLKRWDWLKF</sequence>
<proteinExistence type="predicted"/>
<accession>W9PR14</accession>
<name>W9PR14_FUSOX</name>
<dbReference type="AlphaFoldDB" id="W9PR14"/>
<reference evidence="1" key="1">
    <citation type="submission" date="2011-10" db="EMBL/GenBank/DDBJ databases">
        <title>The Genome Sequence of Fusarium oxysporum HDV247.</title>
        <authorList>
            <consortium name="The Broad Institute Genome Sequencing Platform"/>
            <person name="Ma L.-J."/>
            <person name="Gale L.R."/>
            <person name="Schwartz D.C."/>
            <person name="Zhou S."/>
            <person name="Corby-Kistler H."/>
            <person name="Young S.K."/>
            <person name="Zeng Q."/>
            <person name="Gargeya S."/>
            <person name="Fitzgerald M."/>
            <person name="Haas B."/>
            <person name="Abouelleil A."/>
            <person name="Alvarado L."/>
            <person name="Arachchi H.M."/>
            <person name="Berlin A."/>
            <person name="Brown A."/>
            <person name="Chapman S.B."/>
            <person name="Chen Z."/>
            <person name="Dunbar C."/>
            <person name="Freedman E."/>
            <person name="Gearin G."/>
            <person name="Goldberg J."/>
            <person name="Griggs A."/>
            <person name="Gujja S."/>
            <person name="Heiman D."/>
            <person name="Howarth C."/>
            <person name="Larson L."/>
            <person name="Lui A."/>
            <person name="MacDonald P.J.P."/>
            <person name="Montmayeur A."/>
            <person name="Murphy C."/>
            <person name="Neiman D."/>
            <person name="Pearson M."/>
            <person name="Priest M."/>
            <person name="Roberts A."/>
            <person name="Saif S."/>
            <person name="Shea T."/>
            <person name="Shenoy N."/>
            <person name="Sisk P."/>
            <person name="Stolte C."/>
            <person name="Sykes S."/>
            <person name="Wortman J."/>
            <person name="Nusbaum C."/>
            <person name="Birren B."/>
        </authorList>
    </citation>
    <scope>NUCLEOTIDE SEQUENCE [LARGE SCALE GENOMIC DNA]</scope>
    <source>
        <strain evidence="1">HDV247</strain>
    </source>
</reference>